<evidence type="ECO:0000313" key="2">
    <source>
        <dbReference type="Proteomes" id="UP000824120"/>
    </source>
</evidence>
<evidence type="ECO:0000313" key="1">
    <source>
        <dbReference type="EMBL" id="KAG5569684.1"/>
    </source>
</evidence>
<keyword evidence="2" id="KW-1185">Reference proteome</keyword>
<dbReference type="PANTHER" id="PTHR33116">
    <property type="entry name" value="REVERSE TRANSCRIPTASE ZINC-BINDING DOMAIN-CONTAINING PROTEIN-RELATED-RELATED"/>
    <property type="match status" value="1"/>
</dbReference>
<protein>
    <submittedName>
        <fullName evidence="1">Uncharacterized protein</fullName>
    </submittedName>
</protein>
<dbReference type="PANTHER" id="PTHR33116:SF85">
    <property type="entry name" value="REVERSE TRANSCRIPTASE ZINC-BINDING DOMAIN-CONTAINING PROTEIN"/>
    <property type="match status" value="1"/>
</dbReference>
<dbReference type="AlphaFoldDB" id="A0A9J5W2Z8"/>
<dbReference type="Proteomes" id="UP000824120">
    <property type="component" value="Chromosome 12"/>
</dbReference>
<sequence length="209" mass="24282">MSLFPLPKKVLKKLDKLRRNFLWHGCKDNNGYNLVKWDTTLNNRYLGSLCIKNLKKQNDSLPMKWLRRYNDGKCVLWKDVIKCKYVFTICNNPEATVKECWTEQGWDLSFRRFLNDWEVDRVANLLHGIGYFTGTTSAPDSMRWKHKKDGNFSVKRVYETTQNGSCLSSLKIYSAAGLEEVEARARRDDGKSFHIASGGQCEEREIADV</sequence>
<accession>A0A9J5W2Z8</accession>
<organism evidence="1 2">
    <name type="scientific">Solanum commersonii</name>
    <name type="common">Commerson's wild potato</name>
    <name type="synonym">Commerson's nightshade</name>
    <dbReference type="NCBI Taxonomy" id="4109"/>
    <lineage>
        <taxon>Eukaryota</taxon>
        <taxon>Viridiplantae</taxon>
        <taxon>Streptophyta</taxon>
        <taxon>Embryophyta</taxon>
        <taxon>Tracheophyta</taxon>
        <taxon>Spermatophyta</taxon>
        <taxon>Magnoliopsida</taxon>
        <taxon>eudicotyledons</taxon>
        <taxon>Gunneridae</taxon>
        <taxon>Pentapetalae</taxon>
        <taxon>asterids</taxon>
        <taxon>lamiids</taxon>
        <taxon>Solanales</taxon>
        <taxon>Solanaceae</taxon>
        <taxon>Solanoideae</taxon>
        <taxon>Solaneae</taxon>
        <taxon>Solanum</taxon>
    </lineage>
</organism>
<gene>
    <name evidence="1" type="ORF">H5410_059450</name>
</gene>
<proteinExistence type="predicted"/>
<name>A0A9J5W2Z8_SOLCO</name>
<dbReference type="EMBL" id="JACXVP010000012">
    <property type="protein sequence ID" value="KAG5569684.1"/>
    <property type="molecule type" value="Genomic_DNA"/>
</dbReference>
<reference evidence="1 2" key="1">
    <citation type="submission" date="2020-09" db="EMBL/GenBank/DDBJ databases">
        <title>De no assembly of potato wild relative species, Solanum commersonii.</title>
        <authorList>
            <person name="Cho K."/>
        </authorList>
    </citation>
    <scope>NUCLEOTIDE SEQUENCE [LARGE SCALE GENOMIC DNA]</scope>
    <source>
        <strain evidence="1">LZ3.2</strain>
        <tissue evidence="1">Leaf</tissue>
    </source>
</reference>
<dbReference type="OrthoDB" id="1210636at2759"/>
<comment type="caution">
    <text evidence="1">The sequence shown here is derived from an EMBL/GenBank/DDBJ whole genome shotgun (WGS) entry which is preliminary data.</text>
</comment>